<dbReference type="InterPro" id="IPR018303">
    <property type="entry name" value="ATPase_P-typ_P_site"/>
</dbReference>
<dbReference type="GO" id="GO:0005507">
    <property type="term" value="F:copper ion binding"/>
    <property type="evidence" value="ECO:0007669"/>
    <property type="project" value="TreeGrafter"/>
</dbReference>
<evidence type="ECO:0000256" key="15">
    <source>
        <dbReference type="ARBA" id="ARBA00022967"/>
    </source>
</evidence>
<dbReference type="InterPro" id="IPR036163">
    <property type="entry name" value="HMA_dom_sf"/>
</dbReference>
<keyword evidence="7" id="KW-0597">Phosphoprotein</keyword>
<feature type="transmembrane region" description="Helical" evidence="23">
    <location>
        <begin position="442"/>
        <end position="461"/>
    </location>
</feature>
<feature type="transmembrane region" description="Helical" evidence="23">
    <location>
        <begin position="807"/>
        <end position="828"/>
    </location>
</feature>
<organism evidence="26 27">
    <name type="scientific">Mixta intestinalis</name>
    <dbReference type="NCBI Taxonomy" id="1615494"/>
    <lineage>
        <taxon>Bacteria</taxon>
        <taxon>Pseudomonadati</taxon>
        <taxon>Pseudomonadota</taxon>
        <taxon>Gammaproteobacteria</taxon>
        <taxon>Enterobacterales</taxon>
        <taxon>Erwiniaceae</taxon>
        <taxon>Mixta</taxon>
    </lineage>
</organism>
<dbReference type="Proteomes" id="UP000464053">
    <property type="component" value="Chromosome"/>
</dbReference>
<feature type="transmembrane region" description="Helical" evidence="23">
    <location>
        <begin position="287"/>
        <end position="305"/>
    </location>
</feature>
<name>A0A6P1PW15_9GAMM</name>
<feature type="region of interest" description="Disordered" evidence="24">
    <location>
        <begin position="60"/>
        <end position="85"/>
    </location>
</feature>
<comment type="similarity">
    <text evidence="2 23">Belongs to the cation transport ATPase (P-type) (TC 3.A.3) family. Type IB subfamily.</text>
</comment>
<feature type="domain" description="HMA" evidence="25">
    <location>
        <begin position="3"/>
        <end position="64"/>
    </location>
</feature>
<feature type="domain" description="HMA" evidence="25">
    <location>
        <begin position="102"/>
        <end position="165"/>
    </location>
</feature>
<evidence type="ECO:0000256" key="11">
    <source>
        <dbReference type="ARBA" id="ARBA00022741"/>
    </source>
</evidence>
<dbReference type="FunFam" id="3.30.70.100:FF:000030">
    <property type="entry name" value="Copper-exporting P-type ATPase"/>
    <property type="match status" value="1"/>
</dbReference>
<dbReference type="PROSITE" id="PS01229">
    <property type="entry name" value="COF_2"/>
    <property type="match status" value="1"/>
</dbReference>
<feature type="transmembrane region" description="Helical" evidence="23">
    <location>
        <begin position="782"/>
        <end position="801"/>
    </location>
</feature>
<keyword evidence="8 23" id="KW-0812">Transmembrane</keyword>
<dbReference type="InterPro" id="IPR001757">
    <property type="entry name" value="P_typ_ATPase"/>
</dbReference>
<evidence type="ECO:0000256" key="23">
    <source>
        <dbReference type="RuleBase" id="RU362081"/>
    </source>
</evidence>
<evidence type="ECO:0000256" key="10">
    <source>
        <dbReference type="ARBA" id="ARBA00022737"/>
    </source>
</evidence>
<dbReference type="Gene3D" id="3.40.50.1000">
    <property type="entry name" value="HAD superfamily/HAD-like"/>
    <property type="match status" value="1"/>
</dbReference>
<evidence type="ECO:0000256" key="7">
    <source>
        <dbReference type="ARBA" id="ARBA00022553"/>
    </source>
</evidence>
<dbReference type="Pfam" id="PF00122">
    <property type="entry name" value="E1-E2_ATPase"/>
    <property type="match status" value="1"/>
</dbReference>
<dbReference type="NCBIfam" id="TIGR01525">
    <property type="entry name" value="ATPase-IB_hvy"/>
    <property type="match status" value="1"/>
</dbReference>
<evidence type="ECO:0000256" key="9">
    <source>
        <dbReference type="ARBA" id="ARBA00022723"/>
    </source>
</evidence>
<keyword evidence="16 23" id="KW-1133">Transmembrane helix</keyword>
<feature type="compositionally biased region" description="Low complexity" evidence="24">
    <location>
        <begin position="76"/>
        <end position="85"/>
    </location>
</feature>
<dbReference type="InterPro" id="IPR008250">
    <property type="entry name" value="ATPase_P-typ_transduc_dom_A_sf"/>
</dbReference>
<dbReference type="KEGG" id="mint:C7M51_00447"/>
<evidence type="ECO:0000256" key="20">
    <source>
        <dbReference type="ARBA" id="ARBA00029719"/>
    </source>
</evidence>
<dbReference type="SFLD" id="SFLDG00002">
    <property type="entry name" value="C1.7:_P-type_atpase_like"/>
    <property type="match status" value="1"/>
</dbReference>
<dbReference type="InterPro" id="IPR027256">
    <property type="entry name" value="P-typ_ATPase_IB"/>
</dbReference>
<feature type="transmembrane region" description="Helical" evidence="23">
    <location>
        <begin position="467"/>
        <end position="490"/>
    </location>
</feature>
<dbReference type="InterPro" id="IPR006121">
    <property type="entry name" value="HMA_dom"/>
</dbReference>
<keyword evidence="13 23" id="KW-0067">ATP-binding</keyword>
<dbReference type="PRINTS" id="PR00119">
    <property type="entry name" value="CATATPASE"/>
</dbReference>
<keyword evidence="6 23" id="KW-1003">Cell membrane</keyword>
<dbReference type="Pfam" id="PF00403">
    <property type="entry name" value="HMA"/>
    <property type="match status" value="2"/>
</dbReference>
<keyword evidence="17" id="KW-0186">Copper</keyword>
<evidence type="ECO:0000256" key="8">
    <source>
        <dbReference type="ARBA" id="ARBA00022692"/>
    </source>
</evidence>
<dbReference type="CDD" id="cd02094">
    <property type="entry name" value="P-type_ATPase_Cu-like"/>
    <property type="match status" value="1"/>
</dbReference>
<dbReference type="CDD" id="cd00371">
    <property type="entry name" value="HMA"/>
    <property type="match status" value="2"/>
</dbReference>
<keyword evidence="15" id="KW-1278">Translocase</keyword>
<dbReference type="EMBL" id="CP028271">
    <property type="protein sequence ID" value="QHM70187.1"/>
    <property type="molecule type" value="Genomic_DNA"/>
</dbReference>
<dbReference type="InterPro" id="IPR017969">
    <property type="entry name" value="Heavy-metal-associated_CS"/>
</dbReference>
<dbReference type="GO" id="GO:0060003">
    <property type="term" value="P:copper ion export"/>
    <property type="evidence" value="ECO:0007669"/>
    <property type="project" value="UniProtKB-ARBA"/>
</dbReference>
<dbReference type="PRINTS" id="PR00943">
    <property type="entry name" value="CUATPASE"/>
</dbReference>
<dbReference type="Pfam" id="PF00702">
    <property type="entry name" value="Hydrolase"/>
    <property type="match status" value="1"/>
</dbReference>
<keyword evidence="18" id="KW-0406">Ion transport</keyword>
<keyword evidence="5" id="KW-0813">Transport</keyword>
<keyword evidence="11 23" id="KW-0547">Nucleotide-binding</keyword>
<dbReference type="FunFam" id="2.70.150.10:FF:000020">
    <property type="entry name" value="Copper-exporting P-type ATPase A"/>
    <property type="match status" value="1"/>
</dbReference>
<evidence type="ECO:0000256" key="22">
    <source>
        <dbReference type="ARBA" id="ARBA00049289"/>
    </source>
</evidence>
<evidence type="ECO:0000256" key="5">
    <source>
        <dbReference type="ARBA" id="ARBA00022448"/>
    </source>
</evidence>
<dbReference type="SFLD" id="SFLDS00003">
    <property type="entry name" value="Haloacid_Dehalogenase"/>
    <property type="match status" value="1"/>
</dbReference>
<dbReference type="OrthoDB" id="9814270at2"/>
<keyword evidence="12" id="KW-0187">Copper transport</keyword>
<accession>A0A6P1PW15</accession>
<dbReference type="SFLD" id="SFLDF00027">
    <property type="entry name" value="p-type_atpase"/>
    <property type="match status" value="1"/>
</dbReference>
<dbReference type="SUPFAM" id="SSF81653">
    <property type="entry name" value="Calcium ATPase, transduction domain A"/>
    <property type="match status" value="1"/>
</dbReference>
<comment type="catalytic activity">
    <reaction evidence="22">
        <text>Cu(+)(in) + ATP + H2O = Cu(+)(out) + ADP + phosphate + H(+)</text>
        <dbReference type="Rhea" id="RHEA:25792"/>
        <dbReference type="ChEBI" id="CHEBI:15377"/>
        <dbReference type="ChEBI" id="CHEBI:15378"/>
        <dbReference type="ChEBI" id="CHEBI:30616"/>
        <dbReference type="ChEBI" id="CHEBI:43474"/>
        <dbReference type="ChEBI" id="CHEBI:49552"/>
        <dbReference type="ChEBI" id="CHEBI:456216"/>
        <dbReference type="EC" id="7.2.2.8"/>
    </reaction>
</comment>
<evidence type="ECO:0000256" key="2">
    <source>
        <dbReference type="ARBA" id="ARBA00006024"/>
    </source>
</evidence>
<dbReference type="NCBIfam" id="TIGR01511">
    <property type="entry name" value="ATPase-IB1_Cu"/>
    <property type="match status" value="1"/>
</dbReference>
<dbReference type="GO" id="GO:0043682">
    <property type="term" value="F:P-type divalent copper transporter activity"/>
    <property type="evidence" value="ECO:0007669"/>
    <property type="project" value="TreeGrafter"/>
</dbReference>
<dbReference type="InterPro" id="IPR044492">
    <property type="entry name" value="P_typ_ATPase_HD_dom"/>
</dbReference>
<feature type="transmembrane region" description="Helical" evidence="23">
    <location>
        <begin position="220"/>
        <end position="241"/>
    </location>
</feature>
<evidence type="ECO:0000256" key="1">
    <source>
        <dbReference type="ARBA" id="ARBA00004651"/>
    </source>
</evidence>
<dbReference type="InterPro" id="IPR023299">
    <property type="entry name" value="ATPase_P-typ_cyto_dom_N"/>
</dbReference>
<dbReference type="GO" id="GO:0140581">
    <property type="term" value="F:P-type monovalent copper transporter activity"/>
    <property type="evidence" value="ECO:0007669"/>
    <property type="project" value="UniProtKB-EC"/>
</dbReference>
<dbReference type="Gene3D" id="2.70.150.10">
    <property type="entry name" value="Calcium-transporting ATPase, cytoplasmic transduction domain A"/>
    <property type="match status" value="1"/>
</dbReference>
<dbReference type="PANTHER" id="PTHR43520:SF6">
    <property type="entry name" value="COPPER-EXPORTING P-TYPE ATPASE"/>
    <property type="match status" value="1"/>
</dbReference>
<dbReference type="GO" id="GO:0005524">
    <property type="term" value="F:ATP binding"/>
    <property type="evidence" value="ECO:0007669"/>
    <property type="project" value="UniProtKB-UniRule"/>
</dbReference>
<proteinExistence type="inferred from homology"/>
<evidence type="ECO:0000256" key="18">
    <source>
        <dbReference type="ARBA" id="ARBA00023065"/>
    </source>
</evidence>
<evidence type="ECO:0000313" key="26">
    <source>
        <dbReference type="EMBL" id="QHM70187.1"/>
    </source>
</evidence>
<protein>
    <recommendedName>
        <fullName evidence="4">Copper-exporting P-type ATPase</fullName>
        <ecNumber evidence="3">7.2.2.8</ecNumber>
    </recommendedName>
    <alternativeName>
        <fullName evidence="20">Copper-exporting P-type ATPase A</fullName>
    </alternativeName>
    <alternativeName>
        <fullName evidence="21">Cu(+)-exporting ATPase</fullName>
    </alternativeName>
</protein>
<evidence type="ECO:0000256" key="17">
    <source>
        <dbReference type="ARBA" id="ARBA00023008"/>
    </source>
</evidence>
<dbReference type="SUPFAM" id="SSF56784">
    <property type="entry name" value="HAD-like"/>
    <property type="match status" value="1"/>
</dbReference>
<dbReference type="Gene3D" id="3.30.70.100">
    <property type="match status" value="2"/>
</dbReference>
<dbReference type="Gene3D" id="3.40.1110.10">
    <property type="entry name" value="Calcium-transporting ATPase, cytoplasmic domain N"/>
    <property type="match status" value="1"/>
</dbReference>
<keyword evidence="27" id="KW-1185">Reference proteome</keyword>
<comment type="subcellular location">
    <subcellularLocation>
        <location evidence="1">Cell membrane</location>
        <topology evidence="1">Multi-pass membrane protein</topology>
    </subcellularLocation>
</comment>
<evidence type="ECO:0000256" key="6">
    <source>
        <dbReference type="ARBA" id="ARBA00022475"/>
    </source>
</evidence>
<dbReference type="NCBIfam" id="TIGR01494">
    <property type="entry name" value="ATPase_P-type"/>
    <property type="match status" value="1"/>
</dbReference>
<dbReference type="AlphaFoldDB" id="A0A6P1PW15"/>
<evidence type="ECO:0000256" key="3">
    <source>
        <dbReference type="ARBA" id="ARBA00012517"/>
    </source>
</evidence>
<dbReference type="NCBIfam" id="NF007952">
    <property type="entry name" value="PRK10671.1"/>
    <property type="match status" value="1"/>
</dbReference>
<keyword evidence="14" id="KW-0460">Magnesium</keyword>
<evidence type="ECO:0000256" key="13">
    <source>
        <dbReference type="ARBA" id="ARBA00022840"/>
    </source>
</evidence>
<dbReference type="InterPro" id="IPR036412">
    <property type="entry name" value="HAD-like_sf"/>
</dbReference>
<dbReference type="PROSITE" id="PS00154">
    <property type="entry name" value="ATPASE_E1_E2"/>
    <property type="match status" value="1"/>
</dbReference>
<dbReference type="EC" id="7.2.2.8" evidence="3"/>
<evidence type="ECO:0000256" key="4">
    <source>
        <dbReference type="ARBA" id="ARBA00015102"/>
    </source>
</evidence>
<evidence type="ECO:0000256" key="16">
    <source>
        <dbReference type="ARBA" id="ARBA00022989"/>
    </source>
</evidence>
<gene>
    <name evidence="26" type="primary">copA</name>
    <name evidence="26" type="ORF">C7M51_00447</name>
</gene>
<dbReference type="InterPro" id="IPR023298">
    <property type="entry name" value="ATPase_P-typ_TM_dom_sf"/>
</dbReference>
<sequence length="839" mass="88650">MSQTINLALDGLSCGHCVKRVKEALEQRADVQQAEVTLNAAQVTGDASAEELIATVEQAGYSASRQEGSRPKPEPLTESETTPEALTADHSQLPAQADAAAENYQLLIDGMSCASCVSRVEKALAQVEGVQQARVNLAERSALVIGSPQPEALVAAVVNAGYGAEVIGDENERREKQQLSAQQAMRRFSWQSALALALGVPLMIYGLFGDNMMLTASNRSGWLAVGILTLLVMIVAGGHFYRSAWRSLRNGSATMDTLVALGTLAAWLYSISVNLWPDFFPTAARHLYYEASAMIIGLINLGHALEQRARQRSSRALERLLDLTPASARIVTEQGERSVPLSEVQLGMTLRLVAGDRVPVDGTISEGEAWIDESMLTGEPVPQNRSQGETIHAGTLVQDGSILFQASAIGKNTTLSRIIQLVRQAQSSKPAIGQLADRISSVFVPAVVLIALFSAAVWYFFGPQPSLVYMLVIATTVLIIACPCALGLATPMSIIAGVGRAAEFGVLVRDADALQRASELDTLVFDKTGTLTKGAPQVTQIVAFNDFSETQVLRWAAALEQGSNHPLAKAIRDRAGETAVLPVSVQLRTLRGLGLSAMLEGKSMLLGNAALLAQQQIEADQATALANEQAALGATPVFLAVDGKLAGLLTIRDPLREESVGALQRLHGLGYRLIMLTGDNEITAKAIAREAGLDQVIAGVLPDGKAQAIVQLQQAGHKVAMIGDGINDAPALAQADVGIAMGGGSDVAIETAAITLMRHDLHSVVDALAIAKATLRNMKQNLLGAFVYNSLGIPIAAGVLWPLTGTLLSPVIAGAAMALSSITVVSNANRLLRYQPPKA</sequence>
<dbReference type="SUPFAM" id="SSF81665">
    <property type="entry name" value="Calcium ATPase, transmembrane domain M"/>
    <property type="match status" value="1"/>
</dbReference>
<dbReference type="GO" id="GO:0016887">
    <property type="term" value="F:ATP hydrolysis activity"/>
    <property type="evidence" value="ECO:0007669"/>
    <property type="project" value="InterPro"/>
</dbReference>
<dbReference type="GO" id="GO:0005886">
    <property type="term" value="C:plasma membrane"/>
    <property type="evidence" value="ECO:0007669"/>
    <property type="project" value="UniProtKB-SubCell"/>
</dbReference>
<keyword evidence="9 23" id="KW-0479">Metal-binding</keyword>
<keyword evidence="10" id="KW-0677">Repeat</keyword>
<feature type="transmembrane region" description="Helical" evidence="23">
    <location>
        <begin position="253"/>
        <end position="275"/>
    </location>
</feature>
<dbReference type="InterPro" id="IPR059000">
    <property type="entry name" value="ATPase_P-type_domA"/>
</dbReference>
<evidence type="ECO:0000256" key="12">
    <source>
        <dbReference type="ARBA" id="ARBA00022796"/>
    </source>
</evidence>
<evidence type="ECO:0000259" key="25">
    <source>
        <dbReference type="PROSITE" id="PS50846"/>
    </source>
</evidence>
<dbReference type="SUPFAM" id="SSF55008">
    <property type="entry name" value="HMA, heavy metal-associated domain"/>
    <property type="match status" value="2"/>
</dbReference>
<reference evidence="26 27" key="1">
    <citation type="submission" date="2018-03" db="EMBL/GenBank/DDBJ databases">
        <title>Pantoea intestinalis SRCM103226 isolated form the mealworm.</title>
        <authorList>
            <person name="Jeong D.-Y."/>
            <person name="Kim J.W."/>
        </authorList>
    </citation>
    <scope>NUCLEOTIDE SEQUENCE [LARGE SCALE GENOMIC DNA]</scope>
    <source>
        <strain evidence="26 27">SRCM103226</strain>
    </source>
</reference>
<keyword evidence="19 23" id="KW-0472">Membrane</keyword>
<dbReference type="PANTHER" id="PTHR43520">
    <property type="entry name" value="ATP7, ISOFORM B"/>
    <property type="match status" value="1"/>
</dbReference>
<evidence type="ECO:0000256" key="24">
    <source>
        <dbReference type="SAM" id="MobiDB-lite"/>
    </source>
</evidence>
<evidence type="ECO:0000256" key="21">
    <source>
        <dbReference type="ARBA" id="ARBA00033239"/>
    </source>
</evidence>
<feature type="transmembrane region" description="Helical" evidence="23">
    <location>
        <begin position="188"/>
        <end position="208"/>
    </location>
</feature>
<evidence type="ECO:0000256" key="19">
    <source>
        <dbReference type="ARBA" id="ARBA00023136"/>
    </source>
</evidence>
<dbReference type="PROSITE" id="PS50846">
    <property type="entry name" value="HMA_2"/>
    <property type="match status" value="2"/>
</dbReference>
<dbReference type="PROSITE" id="PS01047">
    <property type="entry name" value="HMA_1"/>
    <property type="match status" value="2"/>
</dbReference>
<evidence type="ECO:0000256" key="14">
    <source>
        <dbReference type="ARBA" id="ARBA00022842"/>
    </source>
</evidence>
<evidence type="ECO:0000313" key="27">
    <source>
        <dbReference type="Proteomes" id="UP000464053"/>
    </source>
</evidence>
<dbReference type="RefSeq" id="WP_160620120.1">
    <property type="nucleotide sequence ID" value="NZ_CP028271.1"/>
</dbReference>
<dbReference type="InterPro" id="IPR023214">
    <property type="entry name" value="HAD_sf"/>
</dbReference>
<dbReference type="GO" id="GO:0055070">
    <property type="term" value="P:copper ion homeostasis"/>
    <property type="evidence" value="ECO:0007669"/>
    <property type="project" value="TreeGrafter"/>
</dbReference>